<feature type="region of interest" description="Disordered" evidence="1">
    <location>
        <begin position="1"/>
        <end position="149"/>
    </location>
</feature>
<feature type="compositionally biased region" description="Pro residues" evidence="1">
    <location>
        <begin position="122"/>
        <end position="138"/>
    </location>
</feature>
<evidence type="ECO:0000256" key="1">
    <source>
        <dbReference type="SAM" id="MobiDB-lite"/>
    </source>
</evidence>
<organism evidence="2 3">
    <name type="scientific">Multifurca ochricompacta</name>
    <dbReference type="NCBI Taxonomy" id="376703"/>
    <lineage>
        <taxon>Eukaryota</taxon>
        <taxon>Fungi</taxon>
        <taxon>Dikarya</taxon>
        <taxon>Basidiomycota</taxon>
        <taxon>Agaricomycotina</taxon>
        <taxon>Agaricomycetes</taxon>
        <taxon>Russulales</taxon>
        <taxon>Russulaceae</taxon>
        <taxon>Multifurca</taxon>
    </lineage>
</organism>
<evidence type="ECO:0000313" key="3">
    <source>
        <dbReference type="Proteomes" id="UP001203297"/>
    </source>
</evidence>
<reference evidence="2" key="1">
    <citation type="journal article" date="2022" name="New Phytol.">
        <title>Evolutionary transition to the ectomycorrhizal habit in the genomes of a hyperdiverse lineage of mushroom-forming fungi.</title>
        <authorList>
            <person name="Looney B."/>
            <person name="Miyauchi S."/>
            <person name="Morin E."/>
            <person name="Drula E."/>
            <person name="Courty P.E."/>
            <person name="Kohler A."/>
            <person name="Kuo A."/>
            <person name="LaButti K."/>
            <person name="Pangilinan J."/>
            <person name="Lipzen A."/>
            <person name="Riley R."/>
            <person name="Andreopoulos W."/>
            <person name="He G."/>
            <person name="Johnson J."/>
            <person name="Nolan M."/>
            <person name="Tritt A."/>
            <person name="Barry K.W."/>
            <person name="Grigoriev I.V."/>
            <person name="Nagy L.G."/>
            <person name="Hibbett D."/>
            <person name="Henrissat B."/>
            <person name="Matheny P.B."/>
            <person name="Labbe J."/>
            <person name="Martin F.M."/>
        </authorList>
    </citation>
    <scope>NUCLEOTIDE SEQUENCE</scope>
    <source>
        <strain evidence="2">BPL690</strain>
    </source>
</reference>
<sequence>MANTPKHAPVIDLRQLAFSQRSGDQSPHRSRPTMTMMTSKTKEKGKSRAMTLDDASNKPAASPGRNFPPSLPPLSPTSLPPRSPTHAPSPPLQMETLSSPLNFPRCEDIQDIFVPAATSTQQPPPPLPKKGGHPPPPDTDLSQSSPFDTEALDLSAAVRVERDVDFAMWIREVPVVEEGEEGRGEERDDNAGTVVPRASQSAASTGPAEIAFGK</sequence>
<proteinExistence type="predicted"/>
<dbReference type="EMBL" id="WTXG01000070">
    <property type="protein sequence ID" value="KAI0294666.1"/>
    <property type="molecule type" value="Genomic_DNA"/>
</dbReference>
<feature type="compositionally biased region" description="Basic and acidic residues" evidence="1">
    <location>
        <begin position="181"/>
        <end position="190"/>
    </location>
</feature>
<protein>
    <submittedName>
        <fullName evidence="2">Uncharacterized protein</fullName>
    </submittedName>
</protein>
<feature type="compositionally biased region" description="Pro residues" evidence="1">
    <location>
        <begin position="69"/>
        <end position="91"/>
    </location>
</feature>
<dbReference type="AlphaFoldDB" id="A0AAD4LYL9"/>
<gene>
    <name evidence="2" type="ORF">B0F90DRAFT_1274756</name>
</gene>
<dbReference type="Proteomes" id="UP001203297">
    <property type="component" value="Unassembled WGS sequence"/>
</dbReference>
<comment type="caution">
    <text evidence="2">The sequence shown here is derived from an EMBL/GenBank/DDBJ whole genome shotgun (WGS) entry which is preliminary data.</text>
</comment>
<feature type="region of interest" description="Disordered" evidence="1">
    <location>
        <begin position="178"/>
        <end position="214"/>
    </location>
</feature>
<evidence type="ECO:0000313" key="2">
    <source>
        <dbReference type="EMBL" id="KAI0294666.1"/>
    </source>
</evidence>
<accession>A0AAD4LYL9</accession>
<keyword evidence="3" id="KW-1185">Reference proteome</keyword>
<name>A0AAD4LYL9_9AGAM</name>